<evidence type="ECO:0000256" key="5">
    <source>
        <dbReference type="ARBA" id="ARBA00022989"/>
    </source>
</evidence>
<evidence type="ECO:0000256" key="2">
    <source>
        <dbReference type="ARBA" id="ARBA00005745"/>
    </source>
</evidence>
<name>A0A3Q8CAX5_9LACO</name>
<comment type="similarity">
    <text evidence="2">Belongs to the GSP F family.</text>
</comment>
<evidence type="ECO:0000256" key="6">
    <source>
        <dbReference type="ARBA" id="ARBA00023136"/>
    </source>
</evidence>
<evidence type="ECO:0000256" key="4">
    <source>
        <dbReference type="ARBA" id="ARBA00022692"/>
    </source>
</evidence>
<dbReference type="Gene3D" id="1.20.81.30">
    <property type="entry name" value="Type II secretion system (T2SS), domain F"/>
    <property type="match status" value="2"/>
</dbReference>
<protein>
    <submittedName>
        <fullName evidence="9">Competence protein ComG</fullName>
    </submittedName>
</protein>
<feature type="transmembrane region" description="Helical" evidence="7">
    <location>
        <begin position="155"/>
        <end position="176"/>
    </location>
</feature>
<keyword evidence="5 7" id="KW-1133">Transmembrane helix</keyword>
<dbReference type="PANTHER" id="PTHR30012:SF0">
    <property type="entry name" value="TYPE II SECRETION SYSTEM PROTEIN F-RELATED"/>
    <property type="match status" value="1"/>
</dbReference>
<dbReference type="Proteomes" id="UP000314960">
    <property type="component" value="Chromosome"/>
</dbReference>
<dbReference type="Pfam" id="PF00482">
    <property type="entry name" value="T2SSF"/>
    <property type="match status" value="2"/>
</dbReference>
<keyword evidence="4 7" id="KW-0812">Transmembrane</keyword>
<dbReference type="PANTHER" id="PTHR30012">
    <property type="entry name" value="GENERAL SECRETION PATHWAY PROTEIN"/>
    <property type="match status" value="1"/>
</dbReference>
<accession>A0A3Q8CAX5</accession>
<reference evidence="9 10" key="1">
    <citation type="submission" date="2016-11" db="EMBL/GenBank/DDBJ databases">
        <title>Interaction between Lactobacillus species and yeast in water kefir.</title>
        <authorList>
            <person name="Behr J."/>
            <person name="Xu D."/>
            <person name="Vogel R.F."/>
        </authorList>
    </citation>
    <scope>NUCLEOTIDE SEQUENCE [LARGE SCALE GENOMIC DNA]</scope>
    <source>
        <strain evidence="9 10">TMW 1.1822</strain>
    </source>
</reference>
<dbReference type="AlphaFoldDB" id="A0A3Q8CAX5"/>
<dbReference type="KEGG" id="lhw:BSQ49_08295"/>
<sequence length="335" mass="39110">MKNSRRANKISWSIKQQTLFFKTLGDLIYSGFSLRQSLNDIKIFFPNQRNICKKIQKEIEMGNTFCSGLEGLINHDTYNQLFIAEKFGFLPRSLKEIGLLWEKREDQRRKLVGVLLYPVMLLIMLAGLSIAIHFLWQPQMKELGINTTAGNKYSIWGLFVIGFFLLIISYELWGYTKLSTLKKRQKLCRLPLVGTLFKEYYAYYITFNLAILLKEGMNIKEIYLFLKKFEKNTFLYEVGNELGDNLKKGNDIHKFIAKYDFLPSEISLFLQKGKVLSLVGEEFFFFSEIIYKRLIIQINRLIEMIQPILFVIIAILIVITYLKMLTPIYSNLGGG</sequence>
<evidence type="ECO:0000313" key="9">
    <source>
        <dbReference type="EMBL" id="AUJ30896.1"/>
    </source>
</evidence>
<dbReference type="InterPro" id="IPR003004">
    <property type="entry name" value="GspF/PilC"/>
</dbReference>
<dbReference type="InterPro" id="IPR018076">
    <property type="entry name" value="T2SS_GspF_dom"/>
</dbReference>
<dbReference type="GO" id="GO:0005886">
    <property type="term" value="C:plasma membrane"/>
    <property type="evidence" value="ECO:0007669"/>
    <property type="project" value="UniProtKB-SubCell"/>
</dbReference>
<organism evidence="9 10">
    <name type="scientific">Liquorilactobacillus hordei</name>
    <dbReference type="NCBI Taxonomy" id="468911"/>
    <lineage>
        <taxon>Bacteria</taxon>
        <taxon>Bacillati</taxon>
        <taxon>Bacillota</taxon>
        <taxon>Bacilli</taxon>
        <taxon>Lactobacillales</taxon>
        <taxon>Lactobacillaceae</taxon>
        <taxon>Liquorilactobacillus</taxon>
    </lineage>
</organism>
<evidence type="ECO:0000256" key="3">
    <source>
        <dbReference type="ARBA" id="ARBA00022475"/>
    </source>
</evidence>
<dbReference type="InterPro" id="IPR042094">
    <property type="entry name" value="T2SS_GspF_sf"/>
</dbReference>
<proteinExistence type="inferred from homology"/>
<evidence type="ECO:0000259" key="8">
    <source>
        <dbReference type="Pfam" id="PF00482"/>
    </source>
</evidence>
<gene>
    <name evidence="9" type="ORF">BSQ49_08295</name>
</gene>
<feature type="domain" description="Type II secretion system protein GspF" evidence="8">
    <location>
        <begin position="20"/>
        <end position="132"/>
    </location>
</feature>
<feature type="domain" description="Type II secretion system protein GspF" evidence="8">
    <location>
        <begin position="208"/>
        <end position="327"/>
    </location>
</feature>
<keyword evidence="3" id="KW-1003">Cell membrane</keyword>
<evidence type="ECO:0000256" key="7">
    <source>
        <dbReference type="SAM" id="Phobius"/>
    </source>
</evidence>
<dbReference type="EMBL" id="CP018176">
    <property type="protein sequence ID" value="AUJ30896.1"/>
    <property type="molecule type" value="Genomic_DNA"/>
</dbReference>
<evidence type="ECO:0000256" key="1">
    <source>
        <dbReference type="ARBA" id="ARBA00004651"/>
    </source>
</evidence>
<feature type="transmembrane region" description="Helical" evidence="7">
    <location>
        <begin position="111"/>
        <end position="135"/>
    </location>
</feature>
<keyword evidence="6 7" id="KW-0472">Membrane</keyword>
<comment type="subcellular location">
    <subcellularLocation>
        <location evidence="1">Cell membrane</location>
        <topology evidence="1">Multi-pass membrane protein</topology>
    </subcellularLocation>
</comment>
<feature type="transmembrane region" description="Helical" evidence="7">
    <location>
        <begin position="301"/>
        <end position="322"/>
    </location>
</feature>
<evidence type="ECO:0000313" key="10">
    <source>
        <dbReference type="Proteomes" id="UP000314960"/>
    </source>
</evidence>